<reference evidence="3" key="2">
    <citation type="submission" date="2020-11" db="EMBL/GenBank/DDBJ databases">
        <authorList>
            <person name="McCartney M.A."/>
            <person name="Auch B."/>
            <person name="Kono T."/>
            <person name="Mallez S."/>
            <person name="Becker A."/>
            <person name="Gohl D.M."/>
            <person name="Silverstein K.A.T."/>
            <person name="Koren S."/>
            <person name="Bechman K.B."/>
            <person name="Herman A."/>
            <person name="Abrahante J.E."/>
            <person name="Garbe J."/>
        </authorList>
    </citation>
    <scope>NUCLEOTIDE SEQUENCE</scope>
    <source>
        <strain evidence="3">Duluth1</strain>
        <tissue evidence="3">Whole animal</tissue>
    </source>
</reference>
<reference evidence="3" key="1">
    <citation type="journal article" date="2019" name="bioRxiv">
        <title>The Genome of the Zebra Mussel, Dreissena polymorpha: A Resource for Invasive Species Research.</title>
        <authorList>
            <person name="McCartney M.A."/>
            <person name="Auch B."/>
            <person name="Kono T."/>
            <person name="Mallez S."/>
            <person name="Zhang Y."/>
            <person name="Obille A."/>
            <person name="Becker A."/>
            <person name="Abrahante J.E."/>
            <person name="Garbe J."/>
            <person name="Badalamenti J.P."/>
            <person name="Herman A."/>
            <person name="Mangelson H."/>
            <person name="Liachko I."/>
            <person name="Sullivan S."/>
            <person name="Sone E.D."/>
            <person name="Koren S."/>
            <person name="Silverstein K.A.T."/>
            <person name="Beckman K.B."/>
            <person name="Gohl D.M."/>
        </authorList>
    </citation>
    <scope>NUCLEOTIDE SEQUENCE</scope>
    <source>
        <strain evidence="3">Duluth1</strain>
        <tissue evidence="3">Whole animal</tissue>
    </source>
</reference>
<proteinExistence type="predicted"/>
<dbReference type="SMART" id="SM00343">
    <property type="entry name" value="ZnF_C2HC"/>
    <property type="match status" value="2"/>
</dbReference>
<dbReference type="InterPro" id="IPR036875">
    <property type="entry name" value="Znf_CCHC_sf"/>
</dbReference>
<feature type="domain" description="CCHC-type" evidence="2">
    <location>
        <begin position="134"/>
        <end position="149"/>
    </location>
</feature>
<dbReference type="PANTHER" id="PTHR46888">
    <property type="entry name" value="ZINC KNUCKLE DOMAINCONTAINING PROTEIN-RELATED"/>
    <property type="match status" value="1"/>
</dbReference>
<accession>A0A9D4IRI1</accession>
<feature type="domain" description="CCHC-type" evidence="2">
    <location>
        <begin position="105"/>
        <end position="120"/>
    </location>
</feature>
<protein>
    <recommendedName>
        <fullName evidence="2">CCHC-type domain-containing protein</fullName>
    </recommendedName>
</protein>
<dbReference type="Gene3D" id="4.10.60.10">
    <property type="entry name" value="Zinc finger, CCHC-type"/>
    <property type="match status" value="2"/>
</dbReference>
<sequence length="154" mass="17929">MYVIGQFVHGLTRPELRSHVQYRHPSTIDAAIALATEFEAFEGSQGIMRKPRFDYENETCNQIKQNQQEVTLNDIADLLKNLTHTLKVRSRSNSRERTNMSDRECFKCHEKGHIAPNCPNRDSRKRTNMSDRECFKCHEKGHIAPNCPNRDKEN</sequence>
<evidence type="ECO:0000313" key="3">
    <source>
        <dbReference type="EMBL" id="KAH3782332.1"/>
    </source>
</evidence>
<keyword evidence="1" id="KW-0863">Zinc-finger</keyword>
<dbReference type="Pfam" id="PF00098">
    <property type="entry name" value="zf-CCHC"/>
    <property type="match status" value="2"/>
</dbReference>
<dbReference type="PROSITE" id="PS50158">
    <property type="entry name" value="ZF_CCHC"/>
    <property type="match status" value="2"/>
</dbReference>
<dbReference type="GO" id="GO:0008270">
    <property type="term" value="F:zinc ion binding"/>
    <property type="evidence" value="ECO:0007669"/>
    <property type="project" value="UniProtKB-KW"/>
</dbReference>
<evidence type="ECO:0000259" key="2">
    <source>
        <dbReference type="PROSITE" id="PS50158"/>
    </source>
</evidence>
<dbReference type="GO" id="GO:0003676">
    <property type="term" value="F:nucleic acid binding"/>
    <property type="evidence" value="ECO:0007669"/>
    <property type="project" value="InterPro"/>
</dbReference>
<comment type="caution">
    <text evidence="3">The sequence shown here is derived from an EMBL/GenBank/DDBJ whole genome shotgun (WGS) entry which is preliminary data.</text>
</comment>
<dbReference type="EMBL" id="JAIWYP010000008">
    <property type="protein sequence ID" value="KAH3782332.1"/>
    <property type="molecule type" value="Genomic_DNA"/>
</dbReference>
<keyword evidence="4" id="KW-1185">Reference proteome</keyword>
<evidence type="ECO:0000256" key="1">
    <source>
        <dbReference type="PROSITE-ProRule" id="PRU00047"/>
    </source>
</evidence>
<keyword evidence="1" id="KW-0479">Metal-binding</keyword>
<name>A0A9D4IRI1_DREPO</name>
<dbReference type="Proteomes" id="UP000828390">
    <property type="component" value="Unassembled WGS sequence"/>
</dbReference>
<organism evidence="3 4">
    <name type="scientific">Dreissena polymorpha</name>
    <name type="common">Zebra mussel</name>
    <name type="synonym">Mytilus polymorpha</name>
    <dbReference type="NCBI Taxonomy" id="45954"/>
    <lineage>
        <taxon>Eukaryota</taxon>
        <taxon>Metazoa</taxon>
        <taxon>Spiralia</taxon>
        <taxon>Lophotrochozoa</taxon>
        <taxon>Mollusca</taxon>
        <taxon>Bivalvia</taxon>
        <taxon>Autobranchia</taxon>
        <taxon>Heteroconchia</taxon>
        <taxon>Euheterodonta</taxon>
        <taxon>Imparidentia</taxon>
        <taxon>Neoheterodontei</taxon>
        <taxon>Myida</taxon>
        <taxon>Dreissenoidea</taxon>
        <taxon>Dreissenidae</taxon>
        <taxon>Dreissena</taxon>
    </lineage>
</organism>
<dbReference type="SUPFAM" id="SSF57756">
    <property type="entry name" value="Retrovirus zinc finger-like domains"/>
    <property type="match status" value="1"/>
</dbReference>
<dbReference type="AlphaFoldDB" id="A0A9D4IRI1"/>
<evidence type="ECO:0000313" key="4">
    <source>
        <dbReference type="Proteomes" id="UP000828390"/>
    </source>
</evidence>
<gene>
    <name evidence="3" type="ORF">DPMN_160247</name>
</gene>
<dbReference type="InterPro" id="IPR001878">
    <property type="entry name" value="Znf_CCHC"/>
</dbReference>
<keyword evidence="1" id="KW-0862">Zinc</keyword>
<dbReference type="PANTHER" id="PTHR46888:SF11">
    <property type="entry name" value="SCAN BOX DOMAIN-CONTAINING PROTEIN"/>
    <property type="match status" value="1"/>
</dbReference>